<keyword evidence="2" id="KW-0012">Acyltransferase</keyword>
<evidence type="ECO:0000256" key="2">
    <source>
        <dbReference type="ARBA" id="ARBA00023315"/>
    </source>
</evidence>
<keyword evidence="1" id="KW-0808">Transferase</keyword>
<dbReference type="Gene3D" id="3.40.630.30">
    <property type="match status" value="1"/>
</dbReference>
<dbReference type="SUPFAM" id="SSF55729">
    <property type="entry name" value="Acyl-CoA N-acyltransferases (Nat)"/>
    <property type="match status" value="1"/>
</dbReference>
<accession>A0A6J6FYP0</accession>
<proteinExistence type="predicted"/>
<dbReference type="GO" id="GO:0016747">
    <property type="term" value="F:acyltransferase activity, transferring groups other than amino-acyl groups"/>
    <property type="evidence" value="ECO:0007669"/>
    <property type="project" value="InterPro"/>
</dbReference>
<reference evidence="4" key="1">
    <citation type="submission" date="2020-05" db="EMBL/GenBank/DDBJ databases">
        <authorList>
            <person name="Chiriac C."/>
            <person name="Salcher M."/>
            <person name="Ghai R."/>
            <person name="Kavagutti S V."/>
        </authorList>
    </citation>
    <scope>NUCLEOTIDE SEQUENCE</scope>
</reference>
<sequence>MTPIQIRRLTPDDPLDLLERAGIIVQTAYLSMDDYPPDPDYDAQLARVPDRVTDSCVMAAFVTGEGGEELVGCLTFVPSHDHPHSDHDDAGATTFRFFGVAPEAQGRRVGDALVRWCLDETRRLGRPRVRIHTIAEMRAAIRLYERHGFVREPSHDMLADDGTPLVAYVVHLDA</sequence>
<dbReference type="Pfam" id="PF00583">
    <property type="entry name" value="Acetyltransf_1"/>
    <property type="match status" value="1"/>
</dbReference>
<dbReference type="PANTHER" id="PTHR43877:SF2">
    <property type="entry name" value="AMINOALKYLPHOSPHONATE N-ACETYLTRANSFERASE-RELATED"/>
    <property type="match status" value="1"/>
</dbReference>
<evidence type="ECO:0000313" key="4">
    <source>
        <dbReference type="EMBL" id="CAB4592064.1"/>
    </source>
</evidence>
<dbReference type="PANTHER" id="PTHR43877">
    <property type="entry name" value="AMINOALKYLPHOSPHONATE N-ACETYLTRANSFERASE-RELATED-RELATED"/>
    <property type="match status" value="1"/>
</dbReference>
<dbReference type="AlphaFoldDB" id="A0A6J6FYP0"/>
<organism evidence="4">
    <name type="scientific">freshwater metagenome</name>
    <dbReference type="NCBI Taxonomy" id="449393"/>
    <lineage>
        <taxon>unclassified sequences</taxon>
        <taxon>metagenomes</taxon>
        <taxon>ecological metagenomes</taxon>
    </lineage>
</organism>
<evidence type="ECO:0000259" key="3">
    <source>
        <dbReference type="PROSITE" id="PS51186"/>
    </source>
</evidence>
<gene>
    <name evidence="4" type="ORF">UFOPK1493_03799</name>
</gene>
<dbReference type="CDD" id="cd04301">
    <property type="entry name" value="NAT_SF"/>
    <property type="match status" value="1"/>
</dbReference>
<dbReference type="EMBL" id="CAEZSR010000239">
    <property type="protein sequence ID" value="CAB4592064.1"/>
    <property type="molecule type" value="Genomic_DNA"/>
</dbReference>
<dbReference type="InterPro" id="IPR050832">
    <property type="entry name" value="Bact_Acetyltransf"/>
</dbReference>
<dbReference type="InterPro" id="IPR016181">
    <property type="entry name" value="Acyl_CoA_acyltransferase"/>
</dbReference>
<dbReference type="InterPro" id="IPR000182">
    <property type="entry name" value="GNAT_dom"/>
</dbReference>
<protein>
    <submittedName>
        <fullName evidence="4">Unannotated protein</fullName>
    </submittedName>
</protein>
<feature type="domain" description="N-acetyltransferase" evidence="3">
    <location>
        <begin position="4"/>
        <end position="174"/>
    </location>
</feature>
<name>A0A6J6FYP0_9ZZZZ</name>
<evidence type="ECO:0000256" key="1">
    <source>
        <dbReference type="ARBA" id="ARBA00022679"/>
    </source>
</evidence>
<dbReference type="PROSITE" id="PS51186">
    <property type="entry name" value="GNAT"/>
    <property type="match status" value="1"/>
</dbReference>